<proteinExistence type="predicted"/>
<dbReference type="InterPro" id="IPR027417">
    <property type="entry name" value="P-loop_NTPase"/>
</dbReference>
<evidence type="ECO:0000259" key="1">
    <source>
        <dbReference type="Pfam" id="PF07728"/>
    </source>
</evidence>
<reference evidence="2" key="1">
    <citation type="submission" date="2023-10" db="EMBL/GenBank/DDBJ databases">
        <authorList>
            <person name="Chen Y."/>
            <person name="Shah S."/>
            <person name="Dougan E. K."/>
            <person name="Thang M."/>
            <person name="Chan C."/>
        </authorList>
    </citation>
    <scope>NUCLEOTIDE SEQUENCE [LARGE SCALE GENOMIC DNA]</scope>
</reference>
<dbReference type="PANTHER" id="PTHR21610:SF9">
    <property type="entry name" value="VON WILLEBRAND FACTOR A DOMAIN-CONTAINING PROTEIN 8"/>
    <property type="match status" value="1"/>
</dbReference>
<accession>A0ABN9TGI0</accession>
<dbReference type="Pfam" id="PF07728">
    <property type="entry name" value="AAA_5"/>
    <property type="match status" value="2"/>
</dbReference>
<feature type="domain" description="ATPase dynein-related AAA" evidence="1">
    <location>
        <begin position="11"/>
        <end position="163"/>
    </location>
</feature>
<dbReference type="EMBL" id="CAUYUJ010014705">
    <property type="protein sequence ID" value="CAK0844962.1"/>
    <property type="molecule type" value="Genomic_DNA"/>
</dbReference>
<protein>
    <recommendedName>
        <fullName evidence="1">ATPase dynein-related AAA domain-containing protein</fullName>
    </recommendedName>
</protein>
<comment type="caution">
    <text evidence="2">The sequence shown here is derived from an EMBL/GenBank/DDBJ whole genome shotgun (WGS) entry which is preliminary data.</text>
</comment>
<dbReference type="SUPFAM" id="SSF52540">
    <property type="entry name" value="P-loop containing nucleoside triphosphate hydrolases"/>
    <property type="match status" value="2"/>
</dbReference>
<dbReference type="PANTHER" id="PTHR21610">
    <property type="entry name" value="VON WILLEBRAND FACTOR A DOMAIN-CONTAINING PROTEIN 8"/>
    <property type="match status" value="1"/>
</dbReference>
<dbReference type="Proteomes" id="UP001189429">
    <property type="component" value="Unassembled WGS sequence"/>
</dbReference>
<evidence type="ECO:0000313" key="2">
    <source>
        <dbReference type="EMBL" id="CAK0844962.1"/>
    </source>
</evidence>
<sequence length="522" mass="56118">MLRKDAIQQDCFLTGPPGPRRRRLVLGWCELLGREVEYLALSRDTTESDLKQRREIVRGSLEWVDQPPVRAAREGRVLILDGLEKAERNVLPTLNNLLENREMSLQDGTFLTSPERFDALRGPGGADEARLVRVHQDFRVVALGLPVPAFPGFPLDPPLRSRFQARYMAPAPLELLLARLKGRYPGVPAEAVERLAAFSAAVAQMSQPGAEAPGPRPWPLPEDALDAACHAAARFPAGRAGDALHTVYPHDLQGPEPAKTCRDALVCLGLLPAASARPAGYLLAGVRRLAGGAELEVTLSPCAGDGAAEVRACAPGGGAEPLLEAQAPLVDTPTHAGLLSQAVQCAMLGRSVCLVGPGGEGKSALARRLACVLGYPAARVHTLHVYKDMTSRDLFQRRGTDERGDTHWDPSPLLVAALTGGLCVLDGLQRLRPDTTAALQTLCADRDVDLPDGTRLCEHRRFAAACARAGGEGEPPSRLAVGRGRWLRPIHPAFRLVALALPPGRRPAEQWLPAARLPCLRQ</sequence>
<evidence type="ECO:0000313" key="3">
    <source>
        <dbReference type="Proteomes" id="UP001189429"/>
    </source>
</evidence>
<dbReference type="InterPro" id="IPR011704">
    <property type="entry name" value="ATPase_dyneun-rel_AAA"/>
</dbReference>
<dbReference type="InterPro" id="IPR039891">
    <property type="entry name" value="VWA8"/>
</dbReference>
<keyword evidence="3" id="KW-1185">Reference proteome</keyword>
<gene>
    <name evidence="2" type="ORF">PCOR1329_LOCUS38909</name>
</gene>
<name>A0ABN9TGI0_9DINO</name>
<dbReference type="Gene3D" id="3.40.50.300">
    <property type="entry name" value="P-loop containing nucleotide triphosphate hydrolases"/>
    <property type="match status" value="2"/>
</dbReference>
<organism evidence="2 3">
    <name type="scientific">Prorocentrum cordatum</name>
    <dbReference type="NCBI Taxonomy" id="2364126"/>
    <lineage>
        <taxon>Eukaryota</taxon>
        <taxon>Sar</taxon>
        <taxon>Alveolata</taxon>
        <taxon>Dinophyceae</taxon>
        <taxon>Prorocentrales</taxon>
        <taxon>Prorocentraceae</taxon>
        <taxon>Prorocentrum</taxon>
    </lineage>
</organism>
<feature type="domain" description="ATPase dynein-related AAA" evidence="1">
    <location>
        <begin position="352"/>
        <end position="507"/>
    </location>
</feature>